<sequence length="649" mass="67407">MTDGLADLSKLSNPAYDNSVGGAGLTWMENASKIPVAGPALRSASDLIGSNIWGALSGEDPQDIRNRVNINRKVRENQYPASAISGEVAANIAPMMALGGTTAGSRALGITGNTLRGRALNSAVSSAGISAADALARGGNAEQAVGSAAISGGIGGAIPVAGAALSKGIEAAGSRFAPTINAIMDAGREGSRRVGVAIGRDIQANPTGILGALDEQVARANNIPLSNIDRGGETTRALARSVANQSPEARSAIEKLADDRFAGQGSRAVGLLQRMAGGNADDIAFREALDTQARAANSAAYKQAYSDPNAERLYTKGMQELMQSPSFRQAVNEVPKRSADRGAVAGFKEISNPFSQNSQGLYVLRQKADGELIAPNLQFWDHVKRNLDGQIGTAQRSGDKTFASDLMGLKNKLVGELDTAVPSFPSARQGASAFFGADNAIDAGKSFARTPRSLPEAQKAFKSFSTMEKDAFSKGYASELVDRIKSTSDRVNVVNQIFKNQASREGMQMVFGPQKMKEIEAYVRVEDLVDRLRGALGNSTTARQLVELGLGAGAGGAIGGYSGGYQGAMSGAALGAGAAAAKQGASAIVKSANNKTFEHMAKLLTSNDPKALQQAVKYASQAPFFMNVLDRFSTALAAPARTGAIMQGQ</sequence>
<gene>
    <name evidence="1" type="ORF">N7376_17380</name>
</gene>
<dbReference type="EMBL" id="JAODYY010000008">
    <property type="protein sequence ID" value="MDH0125777.1"/>
    <property type="molecule type" value="Genomic_DNA"/>
</dbReference>
<accession>A0AA42H0X3</accession>
<proteinExistence type="predicted"/>
<evidence type="ECO:0000313" key="1">
    <source>
        <dbReference type="EMBL" id="MDH0125777.1"/>
    </source>
</evidence>
<dbReference type="Proteomes" id="UP001158087">
    <property type="component" value="Unassembled WGS sequence"/>
</dbReference>
<protein>
    <submittedName>
        <fullName evidence="1">Uncharacterized protein</fullName>
    </submittedName>
</protein>
<organism evidence="1 2">
    <name type="scientific">Brucella intermedia GD04153</name>
    <dbReference type="NCBI Taxonomy" id="2975438"/>
    <lineage>
        <taxon>Bacteria</taxon>
        <taxon>Pseudomonadati</taxon>
        <taxon>Pseudomonadota</taxon>
        <taxon>Alphaproteobacteria</taxon>
        <taxon>Hyphomicrobiales</taxon>
        <taxon>Brucellaceae</taxon>
        <taxon>Brucella/Ochrobactrum group</taxon>
        <taxon>Brucella</taxon>
    </lineage>
</organism>
<reference evidence="1" key="1">
    <citation type="submission" date="2022-09" db="EMBL/GenBank/DDBJ databases">
        <title>Intensive care unit water sources are persistently colonized with multi-drug resistant bacteria and are the site of extensive horizontal gene transfer of antibiotic resistance genes.</title>
        <authorList>
            <person name="Diorio-Toth L."/>
        </authorList>
    </citation>
    <scope>NUCLEOTIDE SEQUENCE</scope>
    <source>
        <strain evidence="1">GD04153</strain>
    </source>
</reference>
<name>A0AA42H0X3_9HYPH</name>
<comment type="caution">
    <text evidence="1">The sequence shown here is derived from an EMBL/GenBank/DDBJ whole genome shotgun (WGS) entry which is preliminary data.</text>
</comment>
<evidence type="ECO:0000313" key="2">
    <source>
        <dbReference type="Proteomes" id="UP001158087"/>
    </source>
</evidence>
<dbReference type="AlphaFoldDB" id="A0AA42H0X3"/>